<evidence type="ECO:0000256" key="6">
    <source>
        <dbReference type="ARBA" id="ARBA00023004"/>
    </source>
</evidence>
<evidence type="ECO:0000256" key="4">
    <source>
        <dbReference type="ARBA" id="ARBA00022737"/>
    </source>
</evidence>
<evidence type="ECO:0000256" key="5">
    <source>
        <dbReference type="ARBA" id="ARBA00022982"/>
    </source>
</evidence>
<dbReference type="PROSITE" id="PS51379">
    <property type="entry name" value="4FE4S_FER_2"/>
    <property type="match status" value="2"/>
</dbReference>
<evidence type="ECO:0000313" key="9">
    <source>
        <dbReference type="EMBL" id="BCJ94246.1"/>
    </source>
</evidence>
<dbReference type="Proteomes" id="UP000515561">
    <property type="component" value="Chromosome"/>
</dbReference>
<dbReference type="GO" id="GO:0009055">
    <property type="term" value="F:electron transfer activity"/>
    <property type="evidence" value="ECO:0007669"/>
    <property type="project" value="InterPro"/>
</dbReference>
<dbReference type="InterPro" id="IPR009051">
    <property type="entry name" value="Helical_ferredxn"/>
</dbReference>
<evidence type="ECO:0000256" key="1">
    <source>
        <dbReference type="ARBA" id="ARBA00022448"/>
    </source>
</evidence>
<keyword evidence="10" id="KW-1185">Reference proteome</keyword>
<keyword evidence="2" id="KW-0004">4Fe-4S</keyword>
<name>A0A6S6QWZ8_9FIRM</name>
<keyword evidence="5" id="KW-0249">Electron transport</keyword>
<dbReference type="SUPFAM" id="SSF46548">
    <property type="entry name" value="alpha-helical ferredoxin"/>
    <property type="match status" value="1"/>
</dbReference>
<protein>
    <recommendedName>
        <fullName evidence="8">4Fe-4S ferredoxin-type domain-containing protein</fullName>
    </recommendedName>
</protein>
<dbReference type="GO" id="GO:0016020">
    <property type="term" value="C:membrane"/>
    <property type="evidence" value="ECO:0007669"/>
    <property type="project" value="InterPro"/>
</dbReference>
<proteinExistence type="predicted"/>
<keyword evidence="3" id="KW-0479">Metal-binding</keyword>
<sequence length="479" mass="52386">MIEKGCHLGILSLIKKWYYHGESVICKGVTMNFIEAIKEAGIVGAGGAGFPTHIKLNTKAEYFIVNAAECEPLIETDKYLCRIFADELIKGVMMISAHLEAKKAVIALKGKYKAEITALKEAIAKNGADIEIFELRTFYPAGDEQIIVQQVTGRSVPERGIPIEVGAVVDNVGTVIGIYEALTKGKKTTEKYLSVVGEVKEPIMLKVPIGTSIRECIQSANPTISDYAIILGGPMMGRVVAENDLIDAQIVTKTTGNIIVLPKDHYLIRRSKVSIDRIKHQARSACIQCRMCTDLCPRYQIGHRIKPHLVMRNVWREHTELSTEEFEKSFGDAANCCDCGLCEMFSCPMGLSPRKVNGYMKGKLREKGINVEKNPNPVARGTVDISKVPTDRLIARLNLGQYNGLHAHSCITLHPQEVFIPLSQHIGKPAKAVKNIGDNVTIGDVIAAADDSGLSANIHASVHGIIKDITPLGIRISVN</sequence>
<feature type="domain" description="4Fe-4S ferredoxin-type" evidence="8">
    <location>
        <begin position="276"/>
        <end position="306"/>
    </location>
</feature>
<dbReference type="Pfam" id="PF01512">
    <property type="entry name" value="Complex1_51K"/>
    <property type="match status" value="1"/>
</dbReference>
<dbReference type="Pfam" id="PF13375">
    <property type="entry name" value="RnfC_N"/>
    <property type="match status" value="1"/>
</dbReference>
<dbReference type="SUPFAM" id="SSF142984">
    <property type="entry name" value="Nqo1 middle domain-like"/>
    <property type="match status" value="1"/>
</dbReference>
<dbReference type="PROSITE" id="PS00198">
    <property type="entry name" value="4FE4S_FER_1"/>
    <property type="match status" value="1"/>
</dbReference>
<keyword evidence="1" id="KW-0813">Transport</keyword>
<dbReference type="Gene3D" id="3.10.20.600">
    <property type="match status" value="1"/>
</dbReference>
<keyword evidence="7" id="KW-0411">Iron-sulfur</keyword>
<dbReference type="InterPro" id="IPR037225">
    <property type="entry name" value="Nuo51_FMN-bd_sf"/>
</dbReference>
<dbReference type="Pfam" id="PF13534">
    <property type="entry name" value="Fer4_17"/>
    <property type="match status" value="1"/>
</dbReference>
<dbReference type="InterPro" id="IPR011538">
    <property type="entry name" value="Nuo51_FMN-bd"/>
</dbReference>
<accession>A0A6S6QWZ8</accession>
<dbReference type="SUPFAM" id="SSF142019">
    <property type="entry name" value="Nqo1 FMN-binding domain-like"/>
    <property type="match status" value="1"/>
</dbReference>
<evidence type="ECO:0000259" key="8">
    <source>
        <dbReference type="PROSITE" id="PS51379"/>
    </source>
</evidence>
<evidence type="ECO:0000256" key="3">
    <source>
        <dbReference type="ARBA" id="ARBA00022723"/>
    </source>
</evidence>
<dbReference type="PIRSF" id="PIRSF036408">
    <property type="entry name" value="PduS_prd"/>
    <property type="match status" value="1"/>
</dbReference>
<dbReference type="InterPro" id="IPR010208">
    <property type="entry name" value="Ion_transpt_RnfC/RsxC"/>
</dbReference>
<dbReference type="KEGG" id="acel:acsn021_18150"/>
<keyword evidence="4" id="KW-0677">Repeat</keyword>
<dbReference type="AlphaFoldDB" id="A0A6S6QWZ8"/>
<dbReference type="GO" id="GO:0046872">
    <property type="term" value="F:metal ion binding"/>
    <property type="evidence" value="ECO:0007669"/>
    <property type="project" value="UniProtKB-KW"/>
</dbReference>
<dbReference type="InterPro" id="IPR026902">
    <property type="entry name" value="RnfC_N"/>
</dbReference>
<evidence type="ECO:0000256" key="7">
    <source>
        <dbReference type="ARBA" id="ARBA00023014"/>
    </source>
</evidence>
<dbReference type="EMBL" id="AP023367">
    <property type="protein sequence ID" value="BCJ94246.1"/>
    <property type="molecule type" value="Genomic_DNA"/>
</dbReference>
<organism evidence="9 10">
    <name type="scientific">Anaerocolumna cellulosilytica</name>
    <dbReference type="NCBI Taxonomy" id="433286"/>
    <lineage>
        <taxon>Bacteria</taxon>
        <taxon>Bacillati</taxon>
        <taxon>Bacillota</taxon>
        <taxon>Clostridia</taxon>
        <taxon>Lachnospirales</taxon>
        <taxon>Lachnospiraceae</taxon>
        <taxon>Anaerocolumna</taxon>
    </lineage>
</organism>
<keyword evidence="6" id="KW-0408">Iron</keyword>
<dbReference type="InterPro" id="IPR017900">
    <property type="entry name" value="4Fe4S_Fe_S_CS"/>
</dbReference>
<dbReference type="PANTHER" id="PTHR43034">
    <property type="entry name" value="ION-TRANSLOCATING OXIDOREDUCTASE COMPLEX SUBUNIT C"/>
    <property type="match status" value="1"/>
</dbReference>
<evidence type="ECO:0000313" key="10">
    <source>
        <dbReference type="Proteomes" id="UP000515561"/>
    </source>
</evidence>
<dbReference type="GO" id="GO:0051539">
    <property type="term" value="F:4 iron, 4 sulfur cluster binding"/>
    <property type="evidence" value="ECO:0007669"/>
    <property type="project" value="UniProtKB-KW"/>
</dbReference>
<dbReference type="InterPro" id="IPR017896">
    <property type="entry name" value="4Fe4S_Fe-S-bd"/>
</dbReference>
<feature type="domain" description="4Fe-4S ferredoxin-type" evidence="8">
    <location>
        <begin position="327"/>
        <end position="357"/>
    </location>
</feature>
<dbReference type="PANTHER" id="PTHR43034:SF2">
    <property type="entry name" value="ION-TRANSLOCATING OXIDOREDUCTASE COMPLEX SUBUNIT C"/>
    <property type="match status" value="1"/>
</dbReference>
<gene>
    <name evidence="9" type="ORF">acsn021_18150</name>
</gene>
<dbReference type="InterPro" id="IPR017054">
    <property type="entry name" value="PduS"/>
</dbReference>
<dbReference type="Gene3D" id="3.40.50.11540">
    <property type="entry name" value="NADH-ubiquinone oxidoreductase 51kDa subunit"/>
    <property type="match status" value="1"/>
</dbReference>
<dbReference type="Gene3D" id="1.10.1060.10">
    <property type="entry name" value="Alpha-helical ferredoxin"/>
    <property type="match status" value="1"/>
</dbReference>
<evidence type="ECO:0000256" key="2">
    <source>
        <dbReference type="ARBA" id="ARBA00022485"/>
    </source>
</evidence>
<reference evidence="9 10" key="1">
    <citation type="journal article" date="2016" name="Int. J. Syst. Evol. Microbiol.">
        <title>Descriptions of Anaerotaenia torta gen. nov., sp. nov. and Anaerocolumna cellulosilytica gen. nov., sp. nov. isolated from a methanogenic reactor of cattle waste.</title>
        <authorList>
            <person name="Uek A."/>
            <person name="Ohtaki Y."/>
            <person name="Kaku N."/>
            <person name="Ueki K."/>
        </authorList>
    </citation>
    <scope>NUCLEOTIDE SEQUENCE [LARGE SCALE GENOMIC DNA]</scope>
    <source>
        <strain evidence="9 10">SN021</strain>
    </source>
</reference>